<dbReference type="EMBL" id="ML122254">
    <property type="protein sequence ID" value="RPD64156.1"/>
    <property type="molecule type" value="Genomic_DNA"/>
</dbReference>
<dbReference type="GO" id="GO:0002682">
    <property type="term" value="P:regulation of immune system process"/>
    <property type="evidence" value="ECO:0007669"/>
    <property type="project" value="InterPro"/>
</dbReference>
<dbReference type="OrthoDB" id="10261027at2759"/>
<gene>
    <name evidence="1" type="ORF">L227DRAFT_560910</name>
</gene>
<dbReference type="Pfam" id="PF09259">
    <property type="entry name" value="Fve"/>
    <property type="match status" value="1"/>
</dbReference>
<keyword evidence="2" id="KW-1185">Reference proteome</keyword>
<dbReference type="InterPro" id="IPR036344">
    <property type="entry name" value="FIP_sf"/>
</dbReference>
<organism evidence="1 2">
    <name type="scientific">Lentinus tigrinus ALCF2SS1-6</name>
    <dbReference type="NCBI Taxonomy" id="1328759"/>
    <lineage>
        <taxon>Eukaryota</taxon>
        <taxon>Fungi</taxon>
        <taxon>Dikarya</taxon>
        <taxon>Basidiomycota</taxon>
        <taxon>Agaricomycotina</taxon>
        <taxon>Agaricomycetes</taxon>
        <taxon>Polyporales</taxon>
        <taxon>Polyporaceae</taxon>
        <taxon>Lentinus</taxon>
    </lineage>
</organism>
<dbReference type="InterPro" id="IPR015339">
    <property type="entry name" value="Immunomodulatory_FIP-Fve_fun"/>
</dbReference>
<reference evidence="1" key="1">
    <citation type="journal article" date="2018" name="Genome Biol. Evol.">
        <title>Genomics and development of Lentinus tigrinus, a white-rot wood-decaying mushroom with dimorphic fruiting bodies.</title>
        <authorList>
            <person name="Wu B."/>
            <person name="Xu Z."/>
            <person name="Knudson A."/>
            <person name="Carlson A."/>
            <person name="Chen N."/>
            <person name="Kovaka S."/>
            <person name="LaButti K."/>
            <person name="Lipzen A."/>
            <person name="Pennachio C."/>
            <person name="Riley R."/>
            <person name="Schakwitz W."/>
            <person name="Umezawa K."/>
            <person name="Ohm R.A."/>
            <person name="Grigoriev I.V."/>
            <person name="Nagy L.G."/>
            <person name="Gibbons J."/>
            <person name="Hibbett D."/>
        </authorList>
    </citation>
    <scope>NUCLEOTIDE SEQUENCE [LARGE SCALE GENOMIC DNA]</scope>
    <source>
        <strain evidence="1">ALCF2SS1-6</strain>
    </source>
</reference>
<evidence type="ECO:0000313" key="2">
    <source>
        <dbReference type="Proteomes" id="UP000313359"/>
    </source>
</evidence>
<dbReference type="GO" id="GO:0030246">
    <property type="term" value="F:carbohydrate binding"/>
    <property type="evidence" value="ECO:0007669"/>
    <property type="project" value="InterPro"/>
</dbReference>
<dbReference type="SUPFAM" id="SSF101542">
    <property type="entry name" value="Fungal immunomodulatory protein, FIP"/>
    <property type="match status" value="1"/>
</dbReference>
<protein>
    <submittedName>
        <fullName evidence="1">Immunomodulatory protein FIP-Fve</fullName>
    </submittedName>
</protein>
<dbReference type="SMR" id="A0A5C2SS06"/>
<evidence type="ECO:0000313" key="1">
    <source>
        <dbReference type="EMBL" id="RPD64156.1"/>
    </source>
</evidence>
<dbReference type="Proteomes" id="UP000313359">
    <property type="component" value="Unassembled WGS sequence"/>
</dbReference>
<dbReference type="InterPro" id="IPR053742">
    <property type="entry name" value="Fungal_ImmunoLectin_sf"/>
</dbReference>
<dbReference type="Gene3D" id="2.60.40.1790">
    <property type="entry name" value="Fungal immunomodulatory protein Fve"/>
    <property type="match status" value="1"/>
</dbReference>
<accession>A0A5C2SS06</accession>
<dbReference type="AlphaFoldDB" id="A0A5C2SS06"/>
<name>A0A5C2SS06_9APHY</name>
<proteinExistence type="predicted"/>
<sequence length="112" mass="12613">MADSTGIIFALIAQYKALCWDYTANWGRGNPSSYIDNITFKKVITTKNFKYRVVSAGNDLGVRDAYSVQSDGSQKVNFLDYNAGRGIEDTKRIQVYVVDPDNGNQYLVAQWK</sequence>